<comment type="caution">
    <text evidence="1">The sequence shown here is derived from an EMBL/GenBank/DDBJ whole genome shotgun (WGS) entry which is preliminary data.</text>
</comment>
<dbReference type="EMBL" id="APOI01000014">
    <property type="protein sequence ID" value="ENU24158.1"/>
    <property type="molecule type" value="Genomic_DNA"/>
</dbReference>
<dbReference type="Proteomes" id="UP000013034">
    <property type="component" value="Unassembled WGS sequence"/>
</dbReference>
<gene>
    <name evidence="1" type="ORF">F993_01474</name>
</gene>
<evidence type="ECO:0000313" key="1">
    <source>
        <dbReference type="EMBL" id="ENU24158.1"/>
    </source>
</evidence>
<evidence type="ECO:0000313" key="2">
    <source>
        <dbReference type="Proteomes" id="UP000013034"/>
    </source>
</evidence>
<keyword evidence="2" id="KW-1185">Reference proteome</keyword>
<name>A0ABN0JG95_9GAMM</name>
<accession>A0ABN0JG95</accession>
<dbReference type="RefSeq" id="WP_004653603.1">
    <property type="nucleotide sequence ID" value="NZ_KB849179.1"/>
</dbReference>
<sequence length="411" mass="47775">MGLLDEKEKLIRDNYVEVWKLIELLSNTDKYSHIGVYLRSIEAHTRKLPLYRVNEFYQIGRIAPPNNIYSDIEEIIDCLICDTNGVEEETQATLDKVCLKSANYYWKNSDLLKFKELKDILTPTQIVEVSSVEAHVSSTKSKNELNKNNLYISDILNEKKEKYSSFIYLIEDFCHTFDILIYELSSFLLLNGFESQALVYVNISKIDCIALDDLSSTKAIHHILNILSNKKFNSTRFENSFDDELMYEFGHIQIERNSLYSFKPLNDLTVNICSGHEVFGSAKYGDLNIKELNEDLRNYRQSQPEIFSDEWYDMYPKLKELRDVTPQEMPEAFPNLLSQHPALDANHPNHAPELKLAFELWEEIYVNGRYVESHSKSVEQLLCERGHQARSSKTLDLTNLAKRIIAITNKK</sequence>
<protein>
    <submittedName>
        <fullName evidence="1">Uncharacterized protein</fullName>
    </submittedName>
</protein>
<organism evidence="1 2">
    <name type="scientific">Acinetobacter proteolyticus</name>
    <dbReference type="NCBI Taxonomy" id="1776741"/>
    <lineage>
        <taxon>Bacteria</taxon>
        <taxon>Pseudomonadati</taxon>
        <taxon>Pseudomonadota</taxon>
        <taxon>Gammaproteobacteria</taxon>
        <taxon>Moraxellales</taxon>
        <taxon>Moraxellaceae</taxon>
        <taxon>Acinetobacter</taxon>
    </lineage>
</organism>
<reference evidence="1 2" key="1">
    <citation type="submission" date="2013-02" db="EMBL/GenBank/DDBJ databases">
        <title>The Genome Sequence of Acinetobacter sp. NIPH 809.</title>
        <authorList>
            <consortium name="The Broad Institute Genome Sequencing Platform"/>
            <consortium name="The Broad Institute Genome Sequencing Center for Infectious Disease"/>
            <person name="Cerqueira G."/>
            <person name="Feldgarden M."/>
            <person name="Courvalin P."/>
            <person name="Perichon B."/>
            <person name="Grillot-Courvalin C."/>
            <person name="Clermont D."/>
            <person name="Rocha E."/>
            <person name="Yoon E.-J."/>
            <person name="Nemec A."/>
            <person name="Walker B."/>
            <person name="Young S.K."/>
            <person name="Zeng Q."/>
            <person name="Gargeya S."/>
            <person name="Fitzgerald M."/>
            <person name="Haas B."/>
            <person name="Abouelleil A."/>
            <person name="Alvarado L."/>
            <person name="Arachchi H.M."/>
            <person name="Berlin A.M."/>
            <person name="Chapman S.B."/>
            <person name="Dewar J."/>
            <person name="Goldberg J."/>
            <person name="Griggs A."/>
            <person name="Gujja S."/>
            <person name="Hansen M."/>
            <person name="Howarth C."/>
            <person name="Imamovic A."/>
            <person name="Larimer J."/>
            <person name="McCowan C."/>
            <person name="Murphy C."/>
            <person name="Neiman D."/>
            <person name="Pearson M."/>
            <person name="Priest M."/>
            <person name="Roberts A."/>
            <person name="Saif S."/>
            <person name="Shea T."/>
            <person name="Sisk P."/>
            <person name="Sykes S."/>
            <person name="Wortman J."/>
            <person name="Nusbaum C."/>
            <person name="Birren B."/>
        </authorList>
    </citation>
    <scope>NUCLEOTIDE SEQUENCE [LARGE SCALE GENOMIC DNA]</scope>
    <source>
        <strain evidence="1 2">NIPH 809</strain>
    </source>
</reference>
<proteinExistence type="predicted"/>